<reference evidence="1" key="1">
    <citation type="submission" date="2001-10" db="EMBL/GenBank/DDBJ databases">
        <title>Mapping of Resistance Gene Analogs in Potato.</title>
        <authorList>
            <person name="Simko I."/>
            <person name="Jones R.W."/>
        </authorList>
    </citation>
    <scope>NUCLEOTIDE SEQUENCE</scope>
</reference>
<accession>Q8W4S9</accession>
<feature type="non-terminal residue" evidence="1">
    <location>
        <position position="1"/>
    </location>
</feature>
<dbReference type="AlphaFoldDB" id="Q8W4S9"/>
<evidence type="ECO:0000313" key="1">
    <source>
        <dbReference type="EMBL" id="AAL30115.1"/>
    </source>
</evidence>
<organism evidence="1">
    <name type="scientific">Solanum tuberosum</name>
    <name type="common">Potato</name>
    <dbReference type="NCBI Taxonomy" id="4113"/>
    <lineage>
        <taxon>Eukaryota</taxon>
        <taxon>Viridiplantae</taxon>
        <taxon>Streptophyta</taxon>
        <taxon>Embryophyta</taxon>
        <taxon>Tracheophyta</taxon>
        <taxon>Spermatophyta</taxon>
        <taxon>Magnoliopsida</taxon>
        <taxon>eudicotyledons</taxon>
        <taxon>Gunneridae</taxon>
        <taxon>Pentapetalae</taxon>
        <taxon>asterids</taxon>
        <taxon>lamiids</taxon>
        <taxon>Solanales</taxon>
        <taxon>Solanaceae</taxon>
        <taxon>Solanoideae</taxon>
        <taxon>Solaneae</taxon>
        <taxon>Solanum</taxon>
    </lineage>
</organism>
<feature type="non-terminal residue" evidence="1">
    <location>
        <position position="110"/>
    </location>
</feature>
<protein>
    <submittedName>
        <fullName evidence="1">Uncharacterized protein</fullName>
    </submittedName>
</protein>
<dbReference type="EMBL" id="AY059429">
    <property type="protein sequence ID" value="AAL30115.1"/>
    <property type="molecule type" value="Genomic_DNA"/>
</dbReference>
<sequence>VMVTVRHTRYKPTHLCPTIPHNRRSIFGQLSEPQGILPHTHIFLPKVNELKHLGLSYLKREESIKRSTFELLPFYGTHFYRPCFLPLIEPNLSNPFELIKCQLCLLYLMS</sequence>
<proteinExistence type="predicted"/>
<name>Q8W4S9_SOLTU</name>